<reference evidence="2 3" key="1">
    <citation type="submission" date="2015-08" db="EMBL/GenBank/DDBJ databases">
        <authorList>
            <person name="Babu N.S."/>
            <person name="Beckwith C.J."/>
            <person name="Beseler K.G."/>
            <person name="Brison A."/>
            <person name="Carone J.V."/>
            <person name="Caskin T.P."/>
            <person name="Diamond M."/>
            <person name="Durham M.E."/>
            <person name="Foxe J.M."/>
            <person name="Go M."/>
            <person name="Henderson B.A."/>
            <person name="Jones I.B."/>
            <person name="McGettigan J.A."/>
            <person name="Micheletti S.J."/>
            <person name="Nasrallah M.E."/>
            <person name="Ortiz D."/>
            <person name="Piller C.R."/>
            <person name="Privatt S.R."/>
            <person name="Schneider S.L."/>
            <person name="Sharp S."/>
            <person name="Smith T.C."/>
            <person name="Stanton J.D."/>
            <person name="Ullery H.E."/>
            <person name="Wilson R.J."/>
            <person name="Serrano M.G."/>
            <person name="Buck G."/>
            <person name="Lee V."/>
            <person name="Wang Y."/>
            <person name="Carvalho R."/>
            <person name="Voegtly L."/>
            <person name="Shi R."/>
            <person name="Duckworth R."/>
            <person name="Johnson A."/>
            <person name="Loviza R."/>
            <person name="Walstead R."/>
            <person name="Shah Z."/>
            <person name="Kiflezghi M."/>
            <person name="Wade K."/>
            <person name="Ball S.L."/>
            <person name="Bradley K.W."/>
            <person name="Asai D.J."/>
            <person name="Bowman C.A."/>
            <person name="Russell D.A."/>
            <person name="Pope W.H."/>
            <person name="Jacobs-Sera D."/>
            <person name="Hendrix R.W."/>
            <person name="Hatfull G.F."/>
        </authorList>
    </citation>
    <scope>NUCLEOTIDE SEQUENCE [LARGE SCALE GENOMIC DNA]</scope>
    <source>
        <strain evidence="2 3">DSM 27648</strain>
    </source>
</reference>
<organism evidence="2 3">
    <name type="scientific">Labilithrix luteola</name>
    <dbReference type="NCBI Taxonomy" id="1391654"/>
    <lineage>
        <taxon>Bacteria</taxon>
        <taxon>Pseudomonadati</taxon>
        <taxon>Myxococcota</taxon>
        <taxon>Polyangia</taxon>
        <taxon>Polyangiales</taxon>
        <taxon>Labilitrichaceae</taxon>
        <taxon>Labilithrix</taxon>
    </lineage>
</organism>
<sequence>MLVASTAACNSSSKRTFDDDNGGDAGGTLTSEGGVDTLRECAEDTKDVFVISAENSLYQFHPPTLEFKSLGTLNCPTNGATPTSMAVDRTGIAWVRHSDGSIWKVSTVDRACQPTNFAPPLHSFTKFGMGFASETAGSSNEALFLSDSEGGGLGKLDLSTLAVRSIGNYTGDLLGKPAELTGTGEGKLYGFFATSPAQVAEISKGTGEIVSAKVLTEVNAGDAWAFSFYGGDFYIYTNAINGAGPPLGGGGSDVTRYRPSDGSVQVVKSKVGFKIVGAGVSTCAPTSLPK</sequence>
<evidence type="ECO:0000313" key="3">
    <source>
        <dbReference type="Proteomes" id="UP000064967"/>
    </source>
</evidence>
<dbReference type="EMBL" id="CP012333">
    <property type="protein sequence ID" value="AKV01214.1"/>
    <property type="molecule type" value="Genomic_DNA"/>
</dbReference>
<evidence type="ECO:0000256" key="1">
    <source>
        <dbReference type="SAM" id="MobiDB-lite"/>
    </source>
</evidence>
<dbReference type="KEGG" id="llu:AKJ09_07877"/>
<proteinExistence type="predicted"/>
<dbReference type="STRING" id="1391654.AKJ09_07877"/>
<keyword evidence="3" id="KW-1185">Reference proteome</keyword>
<gene>
    <name evidence="2" type="ORF">AKJ09_07877</name>
</gene>
<name>A0A0K1Q679_9BACT</name>
<accession>A0A0K1Q679</accession>
<evidence type="ECO:0000313" key="2">
    <source>
        <dbReference type="EMBL" id="AKV01214.1"/>
    </source>
</evidence>
<dbReference type="SUPFAM" id="SSF63829">
    <property type="entry name" value="Calcium-dependent phosphotriesterase"/>
    <property type="match status" value="1"/>
</dbReference>
<protein>
    <submittedName>
        <fullName evidence="2">Uncharacterized protein</fullName>
    </submittedName>
</protein>
<dbReference type="AlphaFoldDB" id="A0A0K1Q679"/>
<feature type="region of interest" description="Disordered" evidence="1">
    <location>
        <begin position="1"/>
        <end position="33"/>
    </location>
</feature>
<dbReference type="Proteomes" id="UP000064967">
    <property type="component" value="Chromosome"/>
</dbReference>